<feature type="compositionally biased region" description="Acidic residues" evidence="5">
    <location>
        <begin position="413"/>
        <end position="424"/>
    </location>
</feature>
<name>A0AAD5TFI9_9FUNG</name>
<feature type="transmembrane region" description="Helical" evidence="6">
    <location>
        <begin position="77"/>
        <end position="97"/>
    </location>
</feature>
<feature type="compositionally biased region" description="Low complexity" evidence="5">
    <location>
        <begin position="441"/>
        <end position="455"/>
    </location>
</feature>
<feature type="transmembrane region" description="Helical" evidence="6">
    <location>
        <begin position="109"/>
        <end position="130"/>
    </location>
</feature>
<dbReference type="InterPro" id="IPR050186">
    <property type="entry name" value="TPT_transporter"/>
</dbReference>
<feature type="transmembrane region" description="Helical" evidence="6">
    <location>
        <begin position="349"/>
        <end position="367"/>
    </location>
</feature>
<proteinExistence type="predicted"/>
<dbReference type="Pfam" id="PF03151">
    <property type="entry name" value="TPT"/>
    <property type="match status" value="2"/>
</dbReference>
<comment type="subcellular location">
    <subcellularLocation>
        <location evidence="1">Membrane</location>
        <topology evidence="1">Multi-pass membrane protein</topology>
    </subcellularLocation>
</comment>
<feature type="transmembrane region" description="Helical" evidence="6">
    <location>
        <begin position="185"/>
        <end position="208"/>
    </location>
</feature>
<keyword evidence="2 6" id="KW-0812">Transmembrane</keyword>
<sequence length="466" mass="49267">MAVRLAPPPRPAPPSPPPQFQVPSPPPPAPPVVVAPHSLTSTCICLGIYFTFNLTLTLYNKLIFSAFAFPFPWTLTAIHTLCGTLGCYLCAATGLFVPARLGRREKYVMAAFSVLYTVNIAISNVSLNLVTVPFHQVVRSTVPLFTIFLSTLCLSKHYSHAIYLSLLPIVFGVVLATTADYNYTLLGLLLTLLGTMLAAVKTIVTNIVQVGELRLHPLDLLLRMSPLACVQTVLWAVATGEAREVVAWLMMATMSGHNDNAGNAMAAAAPNGGGGMASSGRHHPAGGNHAGWVTALALLVNGALAFGLNVASFVANRRTSALTMCVAGNVKQVLSIILSVAIFQLHITTTNAGGILITLLGGIYYTYVDYREKNSVTASTSSSSSSPSSAQSLLPTTKQHLPTIRSSKHAHDDDDDDDDDNDESGLDRDSSTTRLLDEGIVTSSGGVSGEMVEVVIRSPRGGAPTA</sequence>
<evidence type="ECO:0000256" key="4">
    <source>
        <dbReference type="ARBA" id="ARBA00023136"/>
    </source>
</evidence>
<evidence type="ECO:0000256" key="2">
    <source>
        <dbReference type="ARBA" id="ARBA00022692"/>
    </source>
</evidence>
<feature type="compositionally biased region" description="Low complexity" evidence="5">
    <location>
        <begin position="377"/>
        <end position="397"/>
    </location>
</feature>
<organism evidence="8 9">
    <name type="scientific">Geranomyces variabilis</name>
    <dbReference type="NCBI Taxonomy" id="109894"/>
    <lineage>
        <taxon>Eukaryota</taxon>
        <taxon>Fungi</taxon>
        <taxon>Fungi incertae sedis</taxon>
        <taxon>Chytridiomycota</taxon>
        <taxon>Chytridiomycota incertae sedis</taxon>
        <taxon>Chytridiomycetes</taxon>
        <taxon>Spizellomycetales</taxon>
        <taxon>Powellomycetaceae</taxon>
        <taxon>Geranomyces</taxon>
    </lineage>
</organism>
<gene>
    <name evidence="8" type="primary">DRP1</name>
    <name evidence="8" type="ORF">HDU87_007595</name>
</gene>
<feature type="region of interest" description="Disordered" evidence="5">
    <location>
        <begin position="1"/>
        <end position="25"/>
    </location>
</feature>
<evidence type="ECO:0000256" key="1">
    <source>
        <dbReference type="ARBA" id="ARBA00004141"/>
    </source>
</evidence>
<feature type="transmembrane region" description="Helical" evidence="6">
    <location>
        <begin position="46"/>
        <end position="71"/>
    </location>
</feature>
<dbReference type="AlphaFoldDB" id="A0AAD5TFI9"/>
<evidence type="ECO:0000259" key="7">
    <source>
        <dbReference type="Pfam" id="PF03151"/>
    </source>
</evidence>
<evidence type="ECO:0000256" key="3">
    <source>
        <dbReference type="ARBA" id="ARBA00022989"/>
    </source>
</evidence>
<feature type="transmembrane region" description="Helical" evidence="6">
    <location>
        <begin position="321"/>
        <end position="343"/>
    </location>
</feature>
<keyword evidence="3 6" id="KW-1133">Transmembrane helix</keyword>
<evidence type="ECO:0000256" key="6">
    <source>
        <dbReference type="SAM" id="Phobius"/>
    </source>
</evidence>
<dbReference type="GO" id="GO:0016020">
    <property type="term" value="C:membrane"/>
    <property type="evidence" value="ECO:0007669"/>
    <property type="project" value="UniProtKB-SubCell"/>
</dbReference>
<evidence type="ECO:0000256" key="5">
    <source>
        <dbReference type="SAM" id="MobiDB-lite"/>
    </source>
</evidence>
<dbReference type="Proteomes" id="UP001212152">
    <property type="component" value="Unassembled WGS sequence"/>
</dbReference>
<keyword evidence="4 6" id="KW-0472">Membrane</keyword>
<evidence type="ECO:0000313" key="8">
    <source>
        <dbReference type="EMBL" id="KAJ3173434.1"/>
    </source>
</evidence>
<comment type="caution">
    <text evidence="8">The sequence shown here is derived from an EMBL/GenBank/DDBJ whole genome shotgun (WGS) entry which is preliminary data.</text>
</comment>
<accession>A0AAD5TFI9</accession>
<feature type="compositionally biased region" description="Basic and acidic residues" evidence="5">
    <location>
        <begin position="425"/>
        <end position="437"/>
    </location>
</feature>
<dbReference type="InterPro" id="IPR004853">
    <property type="entry name" value="Sugar_P_trans_dom"/>
</dbReference>
<reference evidence="8" key="1">
    <citation type="submission" date="2020-05" db="EMBL/GenBank/DDBJ databases">
        <title>Phylogenomic resolution of chytrid fungi.</title>
        <authorList>
            <person name="Stajich J.E."/>
            <person name="Amses K."/>
            <person name="Simmons R."/>
            <person name="Seto K."/>
            <person name="Myers J."/>
            <person name="Bonds A."/>
            <person name="Quandt C.A."/>
            <person name="Barry K."/>
            <person name="Liu P."/>
            <person name="Grigoriev I."/>
            <person name="Longcore J.E."/>
            <person name="James T.Y."/>
        </authorList>
    </citation>
    <scope>NUCLEOTIDE SEQUENCE</scope>
    <source>
        <strain evidence="8">JEL0379</strain>
    </source>
</reference>
<feature type="region of interest" description="Disordered" evidence="5">
    <location>
        <begin position="377"/>
        <end position="466"/>
    </location>
</feature>
<dbReference type="PANTHER" id="PTHR11132">
    <property type="entry name" value="SOLUTE CARRIER FAMILY 35"/>
    <property type="match status" value="1"/>
</dbReference>
<feature type="domain" description="Sugar phosphate transporter" evidence="7">
    <location>
        <begin position="44"/>
        <end position="210"/>
    </location>
</feature>
<protein>
    <submittedName>
        <fullName evidence="8">UAA transporter</fullName>
    </submittedName>
</protein>
<feature type="domain" description="Sugar phosphate transporter" evidence="7">
    <location>
        <begin position="295"/>
        <end position="365"/>
    </location>
</feature>
<dbReference type="EMBL" id="JADGJQ010000070">
    <property type="protein sequence ID" value="KAJ3173434.1"/>
    <property type="molecule type" value="Genomic_DNA"/>
</dbReference>
<feature type="transmembrane region" description="Helical" evidence="6">
    <location>
        <begin position="161"/>
        <end position="179"/>
    </location>
</feature>
<evidence type="ECO:0000313" key="9">
    <source>
        <dbReference type="Proteomes" id="UP001212152"/>
    </source>
</evidence>
<feature type="transmembrane region" description="Helical" evidence="6">
    <location>
        <begin position="290"/>
        <end position="314"/>
    </location>
</feature>
<keyword evidence="9" id="KW-1185">Reference proteome</keyword>